<gene>
    <name evidence="1" type="ORF">GTA08_BOTSDO09488</name>
</gene>
<sequence>MSYLCLLPKQVGTITQSHARQDIDDAAAMGLDGFALNIGDPTQPFVRQALNYMFDYARGKYPEFKLFFSLDLWASGGAGKKLGDYDSLLRDFMGHDAYQKGANGFPFVSTFGDGGTNKEAWLNWKKKWANKVYLVSDFDQTQGYYDAHPGYWESTWPKSGSRNTDDCSLDKTVAGGATQQKKSYMIGLSMLQYKNAYGARLWRADEYLLTQRMKSILAMSPAPEYVEILTWVLLPLPPSLSPTRLTPALNPSRPAVGAIWYKPVSSQTRCAEGGGQYAQKPLGYDAARDVVAWAVVVGNGNDVAGWKVKMWSGGVQVGGTVALVPVLNSGVFDALNVGNQRLEVLNKENRVVMRAAGGGTADGDG</sequence>
<keyword evidence="2" id="KW-1185">Reference proteome</keyword>
<accession>A0A8H4IKB5</accession>
<dbReference type="GO" id="GO:0051118">
    <property type="term" value="F:glucan endo-1,3-alpha-glucosidase activity"/>
    <property type="evidence" value="ECO:0007669"/>
    <property type="project" value="InterPro"/>
</dbReference>
<dbReference type="Gene3D" id="3.20.20.80">
    <property type="entry name" value="Glycosidases"/>
    <property type="match status" value="1"/>
</dbReference>
<proteinExistence type="predicted"/>
<name>A0A8H4IKB5_9PEZI</name>
<keyword evidence="1" id="KW-0378">Hydrolase</keyword>
<dbReference type="EMBL" id="WWBZ02000062">
    <property type="protein sequence ID" value="KAF4302670.1"/>
    <property type="molecule type" value="Genomic_DNA"/>
</dbReference>
<organism evidence="1 2">
    <name type="scientific">Botryosphaeria dothidea</name>
    <dbReference type="NCBI Taxonomy" id="55169"/>
    <lineage>
        <taxon>Eukaryota</taxon>
        <taxon>Fungi</taxon>
        <taxon>Dikarya</taxon>
        <taxon>Ascomycota</taxon>
        <taxon>Pezizomycotina</taxon>
        <taxon>Dothideomycetes</taxon>
        <taxon>Dothideomycetes incertae sedis</taxon>
        <taxon>Botryosphaeriales</taxon>
        <taxon>Botryosphaeriaceae</taxon>
        <taxon>Botryosphaeria</taxon>
    </lineage>
</organism>
<dbReference type="OrthoDB" id="3257981at2759"/>
<evidence type="ECO:0000313" key="1">
    <source>
        <dbReference type="EMBL" id="KAF4302670.1"/>
    </source>
</evidence>
<dbReference type="Pfam" id="PF03659">
    <property type="entry name" value="Glyco_hydro_71"/>
    <property type="match status" value="1"/>
</dbReference>
<dbReference type="AlphaFoldDB" id="A0A8H4IKB5"/>
<comment type="caution">
    <text evidence="1">The sequence shown here is derived from an EMBL/GenBank/DDBJ whole genome shotgun (WGS) entry which is preliminary data.</text>
</comment>
<evidence type="ECO:0000313" key="2">
    <source>
        <dbReference type="Proteomes" id="UP000572817"/>
    </source>
</evidence>
<dbReference type="Proteomes" id="UP000572817">
    <property type="component" value="Unassembled WGS sequence"/>
</dbReference>
<reference evidence="1" key="1">
    <citation type="submission" date="2020-04" db="EMBL/GenBank/DDBJ databases">
        <title>Genome Assembly and Annotation of Botryosphaeria dothidea sdau 11-99, a Latent Pathogen of Apple Fruit Ring Rot in China.</title>
        <authorList>
            <person name="Yu C."/>
            <person name="Diao Y."/>
            <person name="Lu Q."/>
            <person name="Zhao J."/>
            <person name="Cui S."/>
            <person name="Peng C."/>
            <person name="He B."/>
            <person name="Liu H."/>
        </authorList>
    </citation>
    <scope>NUCLEOTIDE SEQUENCE [LARGE SCALE GENOMIC DNA]</scope>
    <source>
        <strain evidence="1">Sdau11-99</strain>
    </source>
</reference>
<protein>
    <submittedName>
        <fullName evidence="1">Glycoside hydrolase family 71</fullName>
    </submittedName>
</protein>
<dbReference type="InterPro" id="IPR005197">
    <property type="entry name" value="Glyco_hydro_71"/>
</dbReference>